<keyword evidence="3" id="KW-1185">Reference proteome</keyword>
<sequence length="231" mass="26668">MEEMMKKLLEMKTNPAASEVRETTDGHGVGGNPNPVRGRRNPEVEILEGEDDMPPLEPLSREDMSLGYDRRGADFGGRREEFQHRGAEFQRRGAEFEGRRGEYEEGFGYNRRRDDLDTWGAPQPRGMGGFGGYRGYGGDPKVRKLKMPIFEGEDGHGWIYKVERYFAVNGLTEEEKLTAAGLCLEGKALAWYQWRDMKQPIRSWREFKDCLLERFRTSRGGDFYEQFFALT</sequence>
<evidence type="ECO:0000313" key="2">
    <source>
        <dbReference type="EMBL" id="KAI0500720.1"/>
    </source>
</evidence>
<evidence type="ECO:0008006" key="4">
    <source>
        <dbReference type="Google" id="ProtNLM"/>
    </source>
</evidence>
<feature type="compositionally biased region" description="Acidic residues" evidence="1">
    <location>
        <begin position="45"/>
        <end position="54"/>
    </location>
</feature>
<organism evidence="2 3">
    <name type="scientific">Dendrobium nobile</name>
    <name type="common">Orchid</name>
    <dbReference type="NCBI Taxonomy" id="94219"/>
    <lineage>
        <taxon>Eukaryota</taxon>
        <taxon>Viridiplantae</taxon>
        <taxon>Streptophyta</taxon>
        <taxon>Embryophyta</taxon>
        <taxon>Tracheophyta</taxon>
        <taxon>Spermatophyta</taxon>
        <taxon>Magnoliopsida</taxon>
        <taxon>Liliopsida</taxon>
        <taxon>Asparagales</taxon>
        <taxon>Orchidaceae</taxon>
        <taxon>Epidendroideae</taxon>
        <taxon>Malaxideae</taxon>
        <taxon>Dendrobiinae</taxon>
        <taxon>Dendrobium</taxon>
    </lineage>
</organism>
<dbReference type="EMBL" id="JAGYWB010000013">
    <property type="protein sequence ID" value="KAI0500720.1"/>
    <property type="molecule type" value="Genomic_DNA"/>
</dbReference>
<feature type="compositionally biased region" description="Basic and acidic residues" evidence="1">
    <location>
        <begin position="1"/>
        <end position="10"/>
    </location>
</feature>
<comment type="caution">
    <text evidence="2">The sequence shown here is derived from an EMBL/GenBank/DDBJ whole genome shotgun (WGS) entry which is preliminary data.</text>
</comment>
<reference evidence="2" key="1">
    <citation type="journal article" date="2022" name="Front. Genet.">
        <title>Chromosome-Scale Assembly of the Dendrobium nobile Genome Provides Insights Into the Molecular Mechanism of the Biosynthesis of the Medicinal Active Ingredient of Dendrobium.</title>
        <authorList>
            <person name="Xu Q."/>
            <person name="Niu S.-C."/>
            <person name="Li K.-L."/>
            <person name="Zheng P.-J."/>
            <person name="Zhang X.-J."/>
            <person name="Jia Y."/>
            <person name="Liu Y."/>
            <person name="Niu Y.-X."/>
            <person name="Yu L.-H."/>
            <person name="Chen D.-F."/>
            <person name="Zhang G.-Q."/>
        </authorList>
    </citation>
    <scope>NUCLEOTIDE SEQUENCE</scope>
    <source>
        <tissue evidence="2">Leaf</tissue>
    </source>
</reference>
<accession>A0A8T3AX69</accession>
<feature type="compositionally biased region" description="Basic and acidic residues" evidence="1">
    <location>
        <begin position="59"/>
        <end position="70"/>
    </location>
</feature>
<protein>
    <recommendedName>
        <fullName evidence="4">Retrotransposon gag domain-containing protein</fullName>
    </recommendedName>
</protein>
<dbReference type="OrthoDB" id="1745472at2759"/>
<evidence type="ECO:0000313" key="3">
    <source>
        <dbReference type="Proteomes" id="UP000829196"/>
    </source>
</evidence>
<proteinExistence type="predicted"/>
<gene>
    <name evidence="2" type="ORF">KFK09_018936</name>
</gene>
<dbReference type="Proteomes" id="UP000829196">
    <property type="component" value="Unassembled WGS sequence"/>
</dbReference>
<evidence type="ECO:0000256" key="1">
    <source>
        <dbReference type="SAM" id="MobiDB-lite"/>
    </source>
</evidence>
<feature type="region of interest" description="Disordered" evidence="1">
    <location>
        <begin position="1"/>
        <end position="70"/>
    </location>
</feature>
<name>A0A8T3AX69_DENNO</name>
<dbReference type="AlphaFoldDB" id="A0A8T3AX69"/>